<keyword evidence="2" id="KW-1185">Reference proteome</keyword>
<comment type="caution">
    <text evidence="1">The sequence shown here is derived from an EMBL/GenBank/DDBJ whole genome shotgun (WGS) entry which is preliminary data.</text>
</comment>
<protein>
    <submittedName>
        <fullName evidence="1">Dnd system-associated protein 4</fullName>
    </submittedName>
</protein>
<accession>A0A841CKE5</accession>
<dbReference type="Proteomes" id="UP000547510">
    <property type="component" value="Unassembled WGS sequence"/>
</dbReference>
<organism evidence="1 2">
    <name type="scientific">Saccharothrix tamanrassetensis</name>
    <dbReference type="NCBI Taxonomy" id="1051531"/>
    <lineage>
        <taxon>Bacteria</taxon>
        <taxon>Bacillati</taxon>
        <taxon>Actinomycetota</taxon>
        <taxon>Actinomycetes</taxon>
        <taxon>Pseudonocardiales</taxon>
        <taxon>Pseudonocardiaceae</taxon>
        <taxon>Saccharothrix</taxon>
    </lineage>
</organism>
<evidence type="ECO:0000313" key="2">
    <source>
        <dbReference type="Proteomes" id="UP000547510"/>
    </source>
</evidence>
<sequence>MLELQEEAGFTTFRDILLFAAALGFRVARRAPFTAVAGDPIRYETLIVPKYSEALVNMIAANVAKDDPEIMDDKRIEERIRSFEEYANGGFEYIQEQVNVRHQPAAMVVANLVADALSDSGGATAASVEELLGGTTW</sequence>
<proteinExistence type="predicted"/>
<dbReference type="RefSeq" id="WP_184692515.1">
    <property type="nucleotide sequence ID" value="NZ_JACHJN010000006.1"/>
</dbReference>
<gene>
    <name evidence="1" type="ORF">FHS29_004018</name>
</gene>
<name>A0A841CKE5_9PSEU</name>
<dbReference type="EMBL" id="JACHJN010000006">
    <property type="protein sequence ID" value="MBB5957423.1"/>
    <property type="molecule type" value="Genomic_DNA"/>
</dbReference>
<evidence type="ECO:0000313" key="1">
    <source>
        <dbReference type="EMBL" id="MBB5957423.1"/>
    </source>
</evidence>
<dbReference type="AlphaFoldDB" id="A0A841CKE5"/>
<reference evidence="1 2" key="1">
    <citation type="submission" date="2020-08" db="EMBL/GenBank/DDBJ databases">
        <title>Genomic Encyclopedia of Type Strains, Phase III (KMG-III): the genomes of soil and plant-associated and newly described type strains.</title>
        <authorList>
            <person name="Whitman W."/>
        </authorList>
    </citation>
    <scope>NUCLEOTIDE SEQUENCE [LARGE SCALE GENOMIC DNA]</scope>
    <source>
        <strain evidence="1 2">CECT 8640</strain>
    </source>
</reference>